<name>A0A1W1VID5_9FIRM</name>
<proteinExistence type="predicted"/>
<accession>A0A1W1VID5</accession>
<sequence>MDRKRRDEYNPVAFRLTKAREEFTIWDGFELWARHHLADRGGSQETVGNYRSDFKKLQERLYPL</sequence>
<evidence type="ECO:0008006" key="3">
    <source>
        <dbReference type="Google" id="ProtNLM"/>
    </source>
</evidence>
<dbReference type="AlphaFoldDB" id="A0A1W1VID5"/>
<protein>
    <recommendedName>
        <fullName evidence="3">Phage integrase, N-terminal SAM-like domain</fullName>
    </recommendedName>
</protein>
<reference evidence="1 2" key="1">
    <citation type="submission" date="2017-04" db="EMBL/GenBank/DDBJ databases">
        <authorList>
            <person name="Afonso C.L."/>
            <person name="Miller P.J."/>
            <person name="Scott M.A."/>
            <person name="Spackman E."/>
            <person name="Goraichik I."/>
            <person name="Dimitrov K.M."/>
            <person name="Suarez D.L."/>
            <person name="Swayne D.E."/>
        </authorList>
    </citation>
    <scope>NUCLEOTIDE SEQUENCE [LARGE SCALE GENOMIC DNA]</scope>
    <source>
        <strain evidence="1 2">ToBE</strain>
    </source>
</reference>
<dbReference type="RefSeq" id="WP_084664257.1">
    <property type="nucleotide sequence ID" value="NZ_LT838272.1"/>
</dbReference>
<dbReference type="Proteomes" id="UP000192569">
    <property type="component" value="Chromosome I"/>
</dbReference>
<gene>
    <name evidence="1" type="ORF">SAMN00808754_0798</name>
</gene>
<evidence type="ECO:0000313" key="2">
    <source>
        <dbReference type="Proteomes" id="UP000192569"/>
    </source>
</evidence>
<keyword evidence="2" id="KW-1185">Reference proteome</keyword>
<dbReference type="EMBL" id="LT838272">
    <property type="protein sequence ID" value="SMB93139.1"/>
    <property type="molecule type" value="Genomic_DNA"/>
</dbReference>
<organism evidence="1 2">
    <name type="scientific">Thermanaeromonas toyohensis ToBE</name>
    <dbReference type="NCBI Taxonomy" id="698762"/>
    <lineage>
        <taxon>Bacteria</taxon>
        <taxon>Bacillati</taxon>
        <taxon>Bacillota</taxon>
        <taxon>Clostridia</taxon>
        <taxon>Neomoorellales</taxon>
        <taxon>Neomoorellaceae</taxon>
        <taxon>Thermanaeromonas</taxon>
    </lineage>
</organism>
<evidence type="ECO:0000313" key="1">
    <source>
        <dbReference type="EMBL" id="SMB93139.1"/>
    </source>
</evidence>